<feature type="region of interest" description="Disordered" evidence="7">
    <location>
        <begin position="153"/>
        <end position="304"/>
    </location>
</feature>
<dbReference type="VEuPathDB" id="ToxoDB:TGP89_278940"/>
<dbReference type="GO" id="GO:0061630">
    <property type="term" value="F:ubiquitin protein ligase activity"/>
    <property type="evidence" value="ECO:0007669"/>
    <property type="project" value="UniProtKB-EC"/>
</dbReference>
<feature type="region of interest" description="Disordered" evidence="7">
    <location>
        <begin position="435"/>
        <end position="462"/>
    </location>
</feature>
<dbReference type="PROSITE" id="PS50237">
    <property type="entry name" value="HECT"/>
    <property type="match status" value="1"/>
</dbReference>
<feature type="domain" description="HECT" evidence="8">
    <location>
        <begin position="944"/>
        <end position="1287"/>
    </location>
</feature>
<evidence type="ECO:0000256" key="5">
    <source>
        <dbReference type="ARBA" id="ARBA00022786"/>
    </source>
</evidence>
<dbReference type="InterPro" id="IPR000569">
    <property type="entry name" value="HECT_dom"/>
</dbReference>
<feature type="compositionally biased region" description="Basic and acidic residues" evidence="7">
    <location>
        <begin position="257"/>
        <end position="274"/>
    </location>
</feature>
<evidence type="ECO:0000313" key="10">
    <source>
        <dbReference type="Proteomes" id="UP000028828"/>
    </source>
</evidence>
<accession>A0A086JIA3</accession>
<comment type="catalytic activity">
    <reaction evidence="1">
        <text>S-ubiquitinyl-[E2 ubiquitin-conjugating enzyme]-L-cysteine + [acceptor protein]-L-lysine = [E2 ubiquitin-conjugating enzyme]-L-cysteine + N(6)-ubiquitinyl-[acceptor protein]-L-lysine.</text>
        <dbReference type="EC" id="2.3.2.26"/>
    </reaction>
</comment>
<dbReference type="Pfam" id="PF00632">
    <property type="entry name" value="HECT"/>
    <property type="match status" value="1"/>
</dbReference>
<evidence type="ECO:0000256" key="2">
    <source>
        <dbReference type="ARBA" id="ARBA00004906"/>
    </source>
</evidence>
<sequence>MSTPNNNCCSVFSRKWWRGPWNTRAVLQRLRPREALFLRDENAHIPPEDTPDAQAAAGFFPDTLNRTPPESADTRESFSSATSGRFGRSFLRSRTSEPRRVVRPRARRGVSSVVLPVERDRTSVGGPVDDTEEKPHFAPRGFFAAKLLRRTHSTRALSSQPADTSRGQTPSHSPASSAPALPDSGSVEDPGEARPAEASETAATVGNSQASQVQQTPSVAEGTPGQNNPGRSGSSEQRRRGRSLRSLFSFRSRRERRREGRRDSRQSQEPRDPRTAVPDTSTSEDTAVSQAHVHGPRRSHSSAATGPIVCPVCANPFAASVTPRQVLVHIDGCLVAHQLSVQLLPEHWEGLHGMNDTWNDRFGRVRNGLITFEPEGSQLLEVPMMVLAPPSREDRENGGLFPRCRLRASAPVGHSRHFLESTLPRVSGALEETAGVGGLEPVSPPRSPSSGSLTPSPPRRVLERRRYLVRQLRQIELHADPARRHFLERTRSELETPARYFPGAVSHRYRSTLSFSPEFIASYPLLRPERGLDTDPTAGGRGASRRDIAAPRGPPRGEPRARPSLPEGRRLVPTGLAPPWGPEAFLRRNTSDDTTDPVSVFSETSPTTAPQSTPVSASENLGSDVHAHSAGVFVAGFSGANQDEATLPAGVRAGTVRDLEARSASNWEAGDDLQPGPSSLLRESLDSVRRRLEAPPSGIEHVAAGRQNDVPDSAGDTPGSPRGGPGPMPYSTPSVGSDRSPGWGSSTSSGRDSRGFGAGRPAAFPSARRARSGSMEPKRHQEGSQGRAGSRRGLGESRNGPAVRRRDASAREEGRRSDPTLASASAARKEIMQEERASRRETSRRQAPEPPINPDLLIDSLVQLTRGERAGNEEAIAKRAYKRFLHANRDQFVALANFPFSVKKDWLYAQLSSMRVHFANAWVVIDVRRDRLLQMAFDRLRCLSPADFHKEFKFKFQGECGADAGGPTREFFTLISQKILDPNAGLFQFCDVDEIAYRINPNSAVNEHHLEFFRFVGLILGKALFDKQMIGAPFCRPLLKHLLQRDGGFQDLEFFDSQVHRSLQWIRAHPIDGVLDTSFTVTEDFFGETKVIPLKEGGEFERVTDANKEEYISLIARHKLVYSVRDQLRALQEGFWSVVPLCLLRIFDDRELDLLLNGQNRVDVDDWKRNTQYSGGYCESDPIIQWFWDVVGNIFNDEERGRLLQFCTGTSRVPAEGFRVLESNRGQLARFTLQPIERIPGQSPALLPRAHTCFNRVDLPKYSSREELLRYLRMAIEVDHLTGFGVDE</sequence>
<proteinExistence type="predicted"/>
<feature type="region of interest" description="Disordered" evidence="7">
    <location>
        <begin position="694"/>
        <end position="855"/>
    </location>
</feature>
<feature type="compositionally biased region" description="Basic and acidic residues" evidence="7">
    <location>
        <begin position="804"/>
        <end position="818"/>
    </location>
</feature>
<feature type="active site" description="Glycyl thioester intermediate" evidence="6">
    <location>
        <position position="1253"/>
    </location>
</feature>
<dbReference type="Proteomes" id="UP000028828">
    <property type="component" value="Unassembled WGS sequence"/>
</dbReference>
<feature type="region of interest" description="Disordered" evidence="7">
    <location>
        <begin position="89"/>
        <end position="108"/>
    </location>
</feature>
<name>A0A086JIA3_TOXGO</name>
<feature type="region of interest" description="Disordered" evidence="7">
    <location>
        <begin position="43"/>
        <end position="84"/>
    </location>
</feature>
<evidence type="ECO:0000256" key="1">
    <source>
        <dbReference type="ARBA" id="ARBA00000885"/>
    </source>
</evidence>
<dbReference type="PANTHER" id="PTHR11254:SF440">
    <property type="entry name" value="E3 UBIQUITIN-PROTEIN LIGASE NEDD-4"/>
    <property type="match status" value="1"/>
</dbReference>
<feature type="compositionally biased region" description="Low complexity" evidence="7">
    <location>
        <begin position="170"/>
        <end position="185"/>
    </location>
</feature>
<comment type="caution">
    <text evidence="9">The sequence shown here is derived from an EMBL/GenBank/DDBJ whole genome shotgun (WGS) entry which is preliminary data.</text>
</comment>
<feature type="compositionally biased region" description="Basic and acidic residues" evidence="7">
    <location>
        <begin position="544"/>
        <end position="561"/>
    </location>
</feature>
<dbReference type="OrthoDB" id="333382at2759"/>
<evidence type="ECO:0000256" key="6">
    <source>
        <dbReference type="PROSITE-ProRule" id="PRU00104"/>
    </source>
</evidence>
<evidence type="ECO:0000256" key="7">
    <source>
        <dbReference type="SAM" id="MobiDB-lite"/>
    </source>
</evidence>
<feature type="compositionally biased region" description="Polar residues" evidence="7">
    <location>
        <begin position="154"/>
        <end position="169"/>
    </location>
</feature>
<dbReference type="SMART" id="SM00119">
    <property type="entry name" value="HECTc"/>
    <property type="match status" value="1"/>
</dbReference>
<gene>
    <name evidence="9" type="ORF">TGP89_278940</name>
</gene>
<evidence type="ECO:0000256" key="4">
    <source>
        <dbReference type="ARBA" id="ARBA00022679"/>
    </source>
</evidence>
<dbReference type="EMBL" id="AEYI02001913">
    <property type="protein sequence ID" value="KFG31871.1"/>
    <property type="molecule type" value="Genomic_DNA"/>
</dbReference>
<evidence type="ECO:0000256" key="3">
    <source>
        <dbReference type="ARBA" id="ARBA00012485"/>
    </source>
</evidence>
<dbReference type="PANTHER" id="PTHR11254">
    <property type="entry name" value="HECT DOMAIN UBIQUITIN-PROTEIN LIGASE"/>
    <property type="match status" value="1"/>
</dbReference>
<dbReference type="GO" id="GO:0016567">
    <property type="term" value="P:protein ubiquitination"/>
    <property type="evidence" value="ECO:0007669"/>
    <property type="project" value="TreeGrafter"/>
</dbReference>
<dbReference type="InterPro" id="IPR050409">
    <property type="entry name" value="E3_ubiq-protein_ligase"/>
</dbReference>
<dbReference type="FunFam" id="3.30.2410.10:FF:000009">
    <property type="entry name" value="Probable E3 ubiquitin-protein ligase HECTD2"/>
    <property type="match status" value="1"/>
</dbReference>
<dbReference type="SUPFAM" id="SSF56204">
    <property type="entry name" value="Hect, E3 ligase catalytic domain"/>
    <property type="match status" value="1"/>
</dbReference>
<reference evidence="9 10" key="1">
    <citation type="submission" date="2014-03" db="EMBL/GenBank/DDBJ databases">
        <authorList>
            <person name="Sibley D."/>
            <person name="Venepally P."/>
            <person name="Karamycheva S."/>
            <person name="Hadjithomas M."/>
            <person name="Khan A."/>
            <person name="Brunk B."/>
            <person name="Roos D."/>
            <person name="Caler E."/>
            <person name="Lorenzi H."/>
        </authorList>
    </citation>
    <scope>NUCLEOTIDE SEQUENCE [LARGE SCALE GENOMIC DNA]</scope>
    <source>
        <strain evidence="10">p89</strain>
    </source>
</reference>
<dbReference type="GO" id="GO:0006511">
    <property type="term" value="P:ubiquitin-dependent protein catabolic process"/>
    <property type="evidence" value="ECO:0007669"/>
    <property type="project" value="TreeGrafter"/>
</dbReference>
<dbReference type="Gene3D" id="3.30.2410.10">
    <property type="entry name" value="Hect, E3 ligase catalytic domain"/>
    <property type="match status" value="1"/>
</dbReference>
<keyword evidence="5 6" id="KW-0833">Ubl conjugation pathway</keyword>
<feature type="region of interest" description="Disordered" evidence="7">
    <location>
        <begin position="527"/>
        <end position="621"/>
    </location>
</feature>
<dbReference type="CDD" id="cd00078">
    <property type="entry name" value="HECTc"/>
    <property type="match status" value="1"/>
</dbReference>
<feature type="compositionally biased region" description="Polar residues" evidence="7">
    <location>
        <begin position="201"/>
        <end position="229"/>
    </location>
</feature>
<feature type="compositionally biased region" description="Polar residues" evidence="7">
    <location>
        <begin position="601"/>
        <end position="621"/>
    </location>
</feature>
<evidence type="ECO:0000259" key="8">
    <source>
        <dbReference type="PROSITE" id="PS50237"/>
    </source>
</evidence>
<feature type="compositionally biased region" description="Basic and acidic residues" evidence="7">
    <location>
        <begin position="827"/>
        <end position="847"/>
    </location>
</feature>
<organism evidence="9 10">
    <name type="scientific">Toxoplasma gondii p89</name>
    <dbReference type="NCBI Taxonomy" id="943119"/>
    <lineage>
        <taxon>Eukaryota</taxon>
        <taxon>Sar</taxon>
        <taxon>Alveolata</taxon>
        <taxon>Apicomplexa</taxon>
        <taxon>Conoidasida</taxon>
        <taxon>Coccidia</taxon>
        <taxon>Eucoccidiorida</taxon>
        <taxon>Eimeriorina</taxon>
        <taxon>Sarcocystidae</taxon>
        <taxon>Toxoplasma</taxon>
    </lineage>
</organism>
<dbReference type="EC" id="2.3.2.26" evidence="3"/>
<evidence type="ECO:0000313" key="9">
    <source>
        <dbReference type="EMBL" id="KFG31871.1"/>
    </source>
</evidence>
<protein>
    <recommendedName>
        <fullName evidence="3">HECT-type E3 ubiquitin transferase</fullName>
        <ecNumber evidence="3">2.3.2.26</ecNumber>
    </recommendedName>
</protein>
<dbReference type="GO" id="GO:0005737">
    <property type="term" value="C:cytoplasm"/>
    <property type="evidence" value="ECO:0007669"/>
    <property type="project" value="TreeGrafter"/>
</dbReference>
<dbReference type="Gene3D" id="3.90.1750.10">
    <property type="entry name" value="Hect, E3 ligase catalytic domains"/>
    <property type="match status" value="1"/>
</dbReference>
<feature type="compositionally biased region" description="Polar residues" evidence="7">
    <location>
        <begin position="278"/>
        <end position="289"/>
    </location>
</feature>
<dbReference type="InterPro" id="IPR035983">
    <property type="entry name" value="Hect_E3_ubiquitin_ligase"/>
</dbReference>
<dbReference type="Gene3D" id="3.30.2160.10">
    <property type="entry name" value="Hect, E3 ligase catalytic domain"/>
    <property type="match status" value="1"/>
</dbReference>
<comment type="pathway">
    <text evidence="2">Protein modification; protein ubiquitination.</text>
</comment>
<keyword evidence="4 9" id="KW-0808">Transferase</keyword>